<dbReference type="RefSeq" id="WP_151622037.1">
    <property type="nucleotide sequence ID" value="NZ_CP043028.1"/>
</dbReference>
<gene>
    <name evidence="2" type="ORF">FXF36_00930</name>
</gene>
<protein>
    <submittedName>
        <fullName evidence="2">DUF3847 domain-containing protein</fullName>
    </submittedName>
</protein>
<feature type="coiled-coil region" evidence="1">
    <location>
        <begin position="33"/>
        <end position="60"/>
    </location>
</feature>
<dbReference type="AlphaFoldDB" id="A0A5P6VLK9"/>
<accession>A0A5P6VLK9</accession>
<evidence type="ECO:0000256" key="1">
    <source>
        <dbReference type="SAM" id="Coils"/>
    </source>
</evidence>
<dbReference type="Pfam" id="PF12958">
    <property type="entry name" value="DUF3847"/>
    <property type="match status" value="1"/>
</dbReference>
<name>A0A5P6VLK9_PSEXY</name>
<proteinExistence type="predicted"/>
<evidence type="ECO:0000313" key="2">
    <source>
        <dbReference type="EMBL" id="QFJ53533.1"/>
    </source>
</evidence>
<dbReference type="Proteomes" id="UP000327030">
    <property type="component" value="Chromosome 1"/>
</dbReference>
<dbReference type="EMBL" id="CP043028">
    <property type="protein sequence ID" value="QFJ53533.1"/>
    <property type="molecule type" value="Genomic_DNA"/>
</dbReference>
<reference evidence="3" key="1">
    <citation type="submission" date="2019-08" db="EMBL/GenBank/DDBJ databases">
        <title>Complete Genome Sequence of the Polysaccharide-Degrading Rumen Bacterium Pseudobutyrivibrio xylanivorans MA3014.</title>
        <authorList>
            <person name="Palevich N."/>
            <person name="Maclean P.H."/>
            <person name="Kelly W.J."/>
            <person name="Leahy S.C."/>
            <person name="Rakonjac J."/>
            <person name="Attwood G.T."/>
        </authorList>
    </citation>
    <scope>NUCLEOTIDE SEQUENCE [LARGE SCALE GENOMIC DNA]</scope>
    <source>
        <strain evidence="3">MA3014</strain>
    </source>
</reference>
<sequence>MEKLNEQEVTNTFVTPPKLTKARRDLEKATTSYEKSIKRCERFQHELTKLENKAKQQSKQERKRRTHRLCTRAGHIESLLPETKELTDNQFMAVYDALFSIPAIQKKVAELICKVKEEY</sequence>
<dbReference type="OrthoDB" id="9804922at2"/>
<organism evidence="2 3">
    <name type="scientific">Pseudobutyrivibrio xylanivorans</name>
    <dbReference type="NCBI Taxonomy" id="185007"/>
    <lineage>
        <taxon>Bacteria</taxon>
        <taxon>Bacillati</taxon>
        <taxon>Bacillota</taxon>
        <taxon>Clostridia</taxon>
        <taxon>Lachnospirales</taxon>
        <taxon>Lachnospiraceae</taxon>
        <taxon>Pseudobutyrivibrio</taxon>
    </lineage>
</organism>
<dbReference type="InterPro" id="IPR024215">
    <property type="entry name" value="DUF3847"/>
</dbReference>
<keyword evidence="1" id="KW-0175">Coiled coil</keyword>
<dbReference type="KEGG" id="pxv:FXF36_00930"/>
<evidence type="ECO:0000313" key="3">
    <source>
        <dbReference type="Proteomes" id="UP000327030"/>
    </source>
</evidence>